<organism evidence="1 2">
    <name type="scientific">Neurospora hispaniola</name>
    <dbReference type="NCBI Taxonomy" id="588809"/>
    <lineage>
        <taxon>Eukaryota</taxon>
        <taxon>Fungi</taxon>
        <taxon>Dikarya</taxon>
        <taxon>Ascomycota</taxon>
        <taxon>Pezizomycotina</taxon>
        <taxon>Sordariomycetes</taxon>
        <taxon>Sordariomycetidae</taxon>
        <taxon>Sordariales</taxon>
        <taxon>Sordariaceae</taxon>
        <taxon>Neurospora</taxon>
    </lineage>
</organism>
<evidence type="ECO:0000313" key="1">
    <source>
        <dbReference type="EMBL" id="KAK3494447.1"/>
    </source>
</evidence>
<dbReference type="Proteomes" id="UP001285908">
    <property type="component" value="Unassembled WGS sequence"/>
</dbReference>
<proteinExistence type="predicted"/>
<evidence type="ECO:0000313" key="2">
    <source>
        <dbReference type="Proteomes" id="UP001285908"/>
    </source>
</evidence>
<keyword evidence="2" id="KW-1185">Reference proteome</keyword>
<reference evidence="1 2" key="1">
    <citation type="journal article" date="2023" name="Mol. Phylogenet. Evol.">
        <title>Genome-scale phylogeny and comparative genomics of the fungal order Sordariales.</title>
        <authorList>
            <person name="Hensen N."/>
            <person name="Bonometti L."/>
            <person name="Westerberg I."/>
            <person name="Brannstrom I.O."/>
            <person name="Guillou S."/>
            <person name="Cros-Aarteil S."/>
            <person name="Calhoun S."/>
            <person name="Haridas S."/>
            <person name="Kuo A."/>
            <person name="Mondo S."/>
            <person name="Pangilinan J."/>
            <person name="Riley R."/>
            <person name="LaButti K."/>
            <person name="Andreopoulos B."/>
            <person name="Lipzen A."/>
            <person name="Chen C."/>
            <person name="Yan M."/>
            <person name="Daum C."/>
            <person name="Ng V."/>
            <person name="Clum A."/>
            <person name="Steindorff A."/>
            <person name="Ohm R.A."/>
            <person name="Martin F."/>
            <person name="Silar P."/>
            <person name="Natvig D.O."/>
            <person name="Lalanne C."/>
            <person name="Gautier V."/>
            <person name="Ament-Velasquez S.L."/>
            <person name="Kruys A."/>
            <person name="Hutchinson M.I."/>
            <person name="Powell A.J."/>
            <person name="Barry K."/>
            <person name="Miller A.N."/>
            <person name="Grigoriev I.V."/>
            <person name="Debuchy R."/>
            <person name="Gladieux P."/>
            <person name="Hiltunen Thoren M."/>
            <person name="Johannesson H."/>
        </authorList>
    </citation>
    <scope>NUCLEOTIDE SEQUENCE [LARGE SCALE GENOMIC DNA]</scope>
    <source>
        <strain evidence="1 2">FGSC 10403</strain>
    </source>
</reference>
<dbReference type="RefSeq" id="XP_062693876.1">
    <property type="nucleotide sequence ID" value="XM_062840060.1"/>
</dbReference>
<sequence>MVETRRAKATRLVLDLTEAQSKHAAFIRLPVEVRLMIYKHLWTPTVMPWEYDVVAQRTGQPVNDHMKQIHALASVCRHMRYEVIAEYFFRAQAHVTYAVGGGGGGGSYCGRSDMRVLASMWHLKSSSLFTENLQHVRLNWLPINDWYGWATWDSMVDKTSVRTELSWFAMAALGYGGGSGQQKKRVLRQMNTLKWLASLRSLRTLEILFIDVLNKDNEFVSFYNPEAWRRLLKLPKLEWVALRLFSGRHEEWRNSPEMSSDRERVMDLMDSLVKGPSSMLKKERTVHKIDVRVGAVTAELPLFPAV</sequence>
<comment type="caution">
    <text evidence="1">The sequence shown here is derived from an EMBL/GenBank/DDBJ whole genome shotgun (WGS) entry which is preliminary data.</text>
</comment>
<gene>
    <name evidence="1" type="ORF">B0T23DRAFT_427459</name>
</gene>
<dbReference type="EMBL" id="JAULSX010000003">
    <property type="protein sequence ID" value="KAK3494447.1"/>
    <property type="molecule type" value="Genomic_DNA"/>
</dbReference>
<dbReference type="GeneID" id="87877682"/>
<dbReference type="AlphaFoldDB" id="A0AAJ0I9M8"/>
<name>A0AAJ0I9M8_9PEZI</name>
<accession>A0AAJ0I9M8</accession>
<protein>
    <submittedName>
        <fullName evidence="1">Uncharacterized protein</fullName>
    </submittedName>
</protein>